<dbReference type="Gene3D" id="3.30.70.2740">
    <property type="match status" value="1"/>
</dbReference>
<evidence type="ECO:0000256" key="1">
    <source>
        <dbReference type="ARBA" id="ARBA00001974"/>
    </source>
</evidence>
<dbReference type="PANTHER" id="PTHR43716:SF1">
    <property type="entry name" value="D-2-HYDROXYGLUTARATE DEHYDROGENASE, MITOCHONDRIAL"/>
    <property type="match status" value="1"/>
</dbReference>
<comment type="caution">
    <text evidence="7">The sequence shown here is derived from an EMBL/GenBank/DDBJ whole genome shotgun (WGS) entry which is preliminary data.</text>
</comment>
<dbReference type="SUPFAM" id="SSF55103">
    <property type="entry name" value="FAD-linked oxidases, C-terminal domain"/>
    <property type="match status" value="1"/>
</dbReference>
<dbReference type="InterPro" id="IPR016167">
    <property type="entry name" value="FAD-bd_PCMH_sub1"/>
</dbReference>
<comment type="similarity">
    <text evidence="2">Belongs to the FAD-binding oxidoreductase/transferase type 4 family.</text>
</comment>
<evidence type="ECO:0000256" key="5">
    <source>
        <dbReference type="ARBA" id="ARBA00023002"/>
    </source>
</evidence>
<proteinExistence type="inferred from homology"/>
<feature type="domain" description="FAD-binding PCMH-type" evidence="6">
    <location>
        <begin position="40"/>
        <end position="219"/>
    </location>
</feature>
<organism evidence="7 8">
    <name type="scientific">Actinokineospora diospyrosa</name>
    <dbReference type="NCBI Taxonomy" id="103728"/>
    <lineage>
        <taxon>Bacteria</taxon>
        <taxon>Bacillati</taxon>
        <taxon>Actinomycetota</taxon>
        <taxon>Actinomycetes</taxon>
        <taxon>Pseudonocardiales</taxon>
        <taxon>Pseudonocardiaceae</taxon>
        <taxon>Actinokineospora</taxon>
    </lineage>
</organism>
<dbReference type="SUPFAM" id="SSF56176">
    <property type="entry name" value="FAD-binding/transporter-associated domain-like"/>
    <property type="match status" value="1"/>
</dbReference>
<gene>
    <name evidence="7" type="ORF">LV75_000712</name>
</gene>
<dbReference type="Pfam" id="PF02913">
    <property type="entry name" value="FAD-oxidase_C"/>
    <property type="match status" value="1"/>
</dbReference>
<dbReference type="InterPro" id="IPR036318">
    <property type="entry name" value="FAD-bd_PCMH-like_sf"/>
</dbReference>
<dbReference type="Gene3D" id="3.30.70.2190">
    <property type="match status" value="1"/>
</dbReference>
<dbReference type="InterPro" id="IPR004113">
    <property type="entry name" value="FAD-bd_oxidored_4_C"/>
</dbReference>
<dbReference type="EMBL" id="JAMTCO010000002">
    <property type="protein sequence ID" value="MCP2268226.1"/>
    <property type="molecule type" value="Genomic_DNA"/>
</dbReference>
<evidence type="ECO:0000259" key="6">
    <source>
        <dbReference type="PROSITE" id="PS51387"/>
    </source>
</evidence>
<keyword evidence="3" id="KW-0285">Flavoprotein</keyword>
<dbReference type="InterPro" id="IPR016171">
    <property type="entry name" value="Vanillyl_alc_oxidase_C-sub2"/>
</dbReference>
<evidence type="ECO:0000256" key="4">
    <source>
        <dbReference type="ARBA" id="ARBA00022827"/>
    </source>
</evidence>
<evidence type="ECO:0000256" key="3">
    <source>
        <dbReference type="ARBA" id="ARBA00022630"/>
    </source>
</evidence>
<keyword evidence="5" id="KW-0560">Oxidoreductase</keyword>
<keyword evidence="8" id="KW-1185">Reference proteome</keyword>
<evidence type="ECO:0000256" key="2">
    <source>
        <dbReference type="ARBA" id="ARBA00008000"/>
    </source>
</evidence>
<comment type="cofactor">
    <cofactor evidence="1">
        <name>FAD</name>
        <dbReference type="ChEBI" id="CHEBI:57692"/>
    </cofactor>
</comment>
<evidence type="ECO:0000313" key="7">
    <source>
        <dbReference type="EMBL" id="MCP2268226.1"/>
    </source>
</evidence>
<dbReference type="InterPro" id="IPR016166">
    <property type="entry name" value="FAD-bd_PCMH"/>
</dbReference>
<dbReference type="InterPro" id="IPR016169">
    <property type="entry name" value="FAD-bd_PCMH_sub2"/>
</dbReference>
<dbReference type="Proteomes" id="UP001205185">
    <property type="component" value="Unassembled WGS sequence"/>
</dbReference>
<dbReference type="InterPro" id="IPR016164">
    <property type="entry name" value="FAD-linked_Oxase-like_C"/>
</dbReference>
<dbReference type="InterPro" id="IPR006094">
    <property type="entry name" value="Oxid_FAD_bind_N"/>
</dbReference>
<protein>
    <submittedName>
        <fullName evidence="7">FAD/FMN-containing dehydrogenase</fullName>
    </submittedName>
</protein>
<evidence type="ECO:0000313" key="8">
    <source>
        <dbReference type="Proteomes" id="UP001205185"/>
    </source>
</evidence>
<dbReference type="InterPro" id="IPR051264">
    <property type="entry name" value="FAD-oxidored/transferase_4"/>
</dbReference>
<dbReference type="Gene3D" id="3.30.465.10">
    <property type="match status" value="1"/>
</dbReference>
<name>A0ABT1I6I4_9PSEU</name>
<dbReference type="PROSITE" id="PS51387">
    <property type="entry name" value="FAD_PCMH"/>
    <property type="match status" value="1"/>
</dbReference>
<accession>A0ABT1I6I4</accession>
<dbReference type="PANTHER" id="PTHR43716">
    <property type="entry name" value="D-2-HYDROXYGLUTARATE DEHYDROGENASE, MITOCHONDRIAL"/>
    <property type="match status" value="1"/>
</dbReference>
<sequence length="459" mass="47323">MVGNADDRLIDRLVAVVGASHVVTDPDVVSGYATDWTGRFTGSARAVVRPADRDEVAGVLRVCRELGVPVVPQGGNTGLVGGGIPYRGEVVLSLTRLNYLGPVDPVTRQVTVGAGVTLAALSAHAADAGLDFAIDIASRDSATVGGLLATNAGGLRVLRWGSMRDQVADVEAVLADGQVVGGVTRPPKDSTGYDLASALVGSEGTLAVVTAARLRLIPAFTERATATLAFDRTEDAISAIGALRVLPSLTSTEVFYDDGLRLVCAHRRVSPPFASTHSTYLLVECAADEDPTDALGAVVETLGGLRDSALAVDESARRALWTHREAHAEAINALGPPLKLDVGVPPAQAAEFEREVRAIAAAVAPTATTILFGHLAEGNYHVNVVGAGEAEEALTDLVLRAAAARGGTISAEHGVGVAKAPWLGLTRSPAELALYRAIKHAWDPGGLLNPGVLVADPAT</sequence>
<dbReference type="Gene3D" id="3.30.43.10">
    <property type="entry name" value="Uridine Diphospho-n-acetylenolpyruvylglucosamine Reductase, domain 2"/>
    <property type="match status" value="1"/>
</dbReference>
<keyword evidence="4" id="KW-0274">FAD</keyword>
<dbReference type="Gene3D" id="1.10.45.10">
    <property type="entry name" value="Vanillyl-alcohol Oxidase, Chain A, domain 4"/>
    <property type="match status" value="1"/>
</dbReference>
<reference evidence="7 8" key="1">
    <citation type="submission" date="2022-06" db="EMBL/GenBank/DDBJ databases">
        <title>Genomic Encyclopedia of Archaeal and Bacterial Type Strains, Phase II (KMG-II): from individual species to whole genera.</title>
        <authorList>
            <person name="Goeker M."/>
        </authorList>
    </citation>
    <scope>NUCLEOTIDE SEQUENCE [LARGE SCALE GENOMIC DNA]</scope>
    <source>
        <strain evidence="7 8">DSM 44255</strain>
    </source>
</reference>
<dbReference type="Pfam" id="PF01565">
    <property type="entry name" value="FAD_binding_4"/>
    <property type="match status" value="1"/>
</dbReference>